<proteinExistence type="predicted"/>
<sequence length="435" mass="46482" precursor="true">MFTQSTPRQRLAAWIAPTLGLLIAGQCSLASANDSGCCPPSSCNPCQPGEWLSTEPLPSTIVPSESYSVPTDSGVPSPVPMTDDTTGVAPAPLTDVFGGANDFNAPPASNVNLSSGLASNFGRGGATALAFADTINTPGYIDSAVIRNRVRVRYDNATGANNPARAGFLYPTLATGQDYDGGRGPVGGVGVGVGNNVDIEQISTYVELAFRDRFSIFVDVPVRFLGPIDFDAGQPFDDGTQAGAGDISAGFRWGWIAKSDEHLTFQLRTTTPTGEARRALGTGNTTMDFSLLYDRRFCDVATFFAEFNDWQTLDAVTLNDTGGVGSTSTALLDQDANIMRFGVGLGVDFWSNQDRSQPITVTGITELVTWTVLQGVNSPLDGSQLEDAAGDTIVNGKYGLRISGRENSLYVGYGHNWTSDRWYSDLFRLEWQHNF</sequence>
<dbReference type="OrthoDB" id="263621at2"/>
<keyword evidence="3" id="KW-1185">Reference proteome</keyword>
<keyword evidence="1" id="KW-0732">Signal</keyword>
<dbReference type="AlphaFoldDB" id="A0A5C5ZQG8"/>
<reference evidence="2 3" key="1">
    <citation type="submission" date="2019-02" db="EMBL/GenBank/DDBJ databases">
        <title>Deep-cultivation of Planctomycetes and their phenomic and genomic characterization uncovers novel biology.</title>
        <authorList>
            <person name="Wiegand S."/>
            <person name="Jogler M."/>
            <person name="Boedeker C."/>
            <person name="Pinto D."/>
            <person name="Vollmers J."/>
            <person name="Rivas-Marin E."/>
            <person name="Kohn T."/>
            <person name="Peeters S.H."/>
            <person name="Heuer A."/>
            <person name="Rast P."/>
            <person name="Oberbeckmann S."/>
            <person name="Bunk B."/>
            <person name="Jeske O."/>
            <person name="Meyerdierks A."/>
            <person name="Storesund J.E."/>
            <person name="Kallscheuer N."/>
            <person name="Luecker S."/>
            <person name="Lage O.M."/>
            <person name="Pohl T."/>
            <person name="Merkel B.J."/>
            <person name="Hornburger P."/>
            <person name="Mueller R.-W."/>
            <person name="Bruemmer F."/>
            <person name="Labrenz M."/>
            <person name="Spormann A.M."/>
            <person name="Op Den Camp H."/>
            <person name="Overmann J."/>
            <person name="Amann R."/>
            <person name="Jetten M.S.M."/>
            <person name="Mascher T."/>
            <person name="Medema M.H."/>
            <person name="Devos D.P."/>
            <person name="Kaster A.-K."/>
            <person name="Ovreas L."/>
            <person name="Rohde M."/>
            <person name="Galperin M.Y."/>
            <person name="Jogler C."/>
        </authorList>
    </citation>
    <scope>NUCLEOTIDE SEQUENCE [LARGE SCALE GENOMIC DNA]</scope>
    <source>
        <strain evidence="2 3">Pla100</strain>
    </source>
</reference>
<evidence type="ECO:0000313" key="3">
    <source>
        <dbReference type="Proteomes" id="UP000316213"/>
    </source>
</evidence>
<name>A0A5C5ZQG8_9BACT</name>
<evidence type="ECO:0000313" key="2">
    <source>
        <dbReference type="EMBL" id="TWT89500.1"/>
    </source>
</evidence>
<protein>
    <recommendedName>
        <fullName evidence="4">Secreted protein</fullName>
    </recommendedName>
</protein>
<dbReference type="Proteomes" id="UP000316213">
    <property type="component" value="Unassembled WGS sequence"/>
</dbReference>
<evidence type="ECO:0000256" key="1">
    <source>
        <dbReference type="SAM" id="SignalP"/>
    </source>
</evidence>
<organism evidence="2 3">
    <name type="scientific">Neorhodopirellula pilleata</name>
    <dbReference type="NCBI Taxonomy" id="2714738"/>
    <lineage>
        <taxon>Bacteria</taxon>
        <taxon>Pseudomonadati</taxon>
        <taxon>Planctomycetota</taxon>
        <taxon>Planctomycetia</taxon>
        <taxon>Pirellulales</taxon>
        <taxon>Pirellulaceae</taxon>
        <taxon>Neorhodopirellula</taxon>
    </lineage>
</organism>
<comment type="caution">
    <text evidence="2">The sequence shown here is derived from an EMBL/GenBank/DDBJ whole genome shotgun (WGS) entry which is preliminary data.</text>
</comment>
<dbReference type="RefSeq" id="WP_146581550.1">
    <property type="nucleotide sequence ID" value="NZ_SJPM01000017.1"/>
</dbReference>
<feature type="chain" id="PRO_5023097322" description="Secreted protein" evidence="1">
    <location>
        <begin position="33"/>
        <end position="435"/>
    </location>
</feature>
<accession>A0A5C5ZQG8</accession>
<dbReference type="EMBL" id="SJPM01000017">
    <property type="protein sequence ID" value="TWT89500.1"/>
    <property type="molecule type" value="Genomic_DNA"/>
</dbReference>
<gene>
    <name evidence="2" type="ORF">Pla100_54290</name>
</gene>
<feature type="signal peptide" evidence="1">
    <location>
        <begin position="1"/>
        <end position="32"/>
    </location>
</feature>
<evidence type="ECO:0008006" key="4">
    <source>
        <dbReference type="Google" id="ProtNLM"/>
    </source>
</evidence>